<evidence type="ECO:0000313" key="2">
    <source>
        <dbReference type="EMBL" id="KAK8971380.1"/>
    </source>
</evidence>
<dbReference type="EMBL" id="JBBWWR010000001">
    <property type="protein sequence ID" value="KAK8971380.1"/>
    <property type="molecule type" value="Genomic_DNA"/>
</dbReference>
<sequence length="106" mass="12292">MGRPMGLQRRTGSDEQEKQRGEEERHREDEGGGCRGAEESEAGDNRWVQLDQGEVSKTTIVMRRSRNRVFSTKNSLIDLCNTKLKVMFFRIVRSNCFFCMIKNSPF</sequence>
<comment type="caution">
    <text evidence="2">The sequence shown here is derived from an EMBL/GenBank/DDBJ whole genome shotgun (WGS) entry which is preliminary data.</text>
</comment>
<organism evidence="2 3">
    <name type="scientific">Platanthera guangdongensis</name>
    <dbReference type="NCBI Taxonomy" id="2320717"/>
    <lineage>
        <taxon>Eukaryota</taxon>
        <taxon>Viridiplantae</taxon>
        <taxon>Streptophyta</taxon>
        <taxon>Embryophyta</taxon>
        <taxon>Tracheophyta</taxon>
        <taxon>Spermatophyta</taxon>
        <taxon>Magnoliopsida</taxon>
        <taxon>Liliopsida</taxon>
        <taxon>Asparagales</taxon>
        <taxon>Orchidaceae</taxon>
        <taxon>Orchidoideae</taxon>
        <taxon>Orchideae</taxon>
        <taxon>Orchidinae</taxon>
        <taxon>Platanthera</taxon>
    </lineage>
</organism>
<accession>A0ABR2N5H6</accession>
<keyword evidence="3" id="KW-1185">Reference proteome</keyword>
<gene>
    <name evidence="2" type="ORF">KSP40_PGU005341</name>
</gene>
<evidence type="ECO:0000313" key="3">
    <source>
        <dbReference type="Proteomes" id="UP001412067"/>
    </source>
</evidence>
<feature type="compositionally biased region" description="Basic and acidic residues" evidence="1">
    <location>
        <begin position="11"/>
        <end position="38"/>
    </location>
</feature>
<dbReference type="Proteomes" id="UP001412067">
    <property type="component" value="Unassembled WGS sequence"/>
</dbReference>
<evidence type="ECO:0000256" key="1">
    <source>
        <dbReference type="SAM" id="MobiDB-lite"/>
    </source>
</evidence>
<name>A0ABR2N5H6_9ASPA</name>
<reference evidence="2 3" key="1">
    <citation type="journal article" date="2022" name="Nat. Plants">
        <title>Genomes of leafy and leafless Platanthera orchids illuminate the evolution of mycoheterotrophy.</title>
        <authorList>
            <person name="Li M.H."/>
            <person name="Liu K.W."/>
            <person name="Li Z."/>
            <person name="Lu H.C."/>
            <person name="Ye Q.L."/>
            <person name="Zhang D."/>
            <person name="Wang J.Y."/>
            <person name="Li Y.F."/>
            <person name="Zhong Z.M."/>
            <person name="Liu X."/>
            <person name="Yu X."/>
            <person name="Liu D.K."/>
            <person name="Tu X.D."/>
            <person name="Liu B."/>
            <person name="Hao Y."/>
            <person name="Liao X.Y."/>
            <person name="Jiang Y.T."/>
            <person name="Sun W.H."/>
            <person name="Chen J."/>
            <person name="Chen Y.Q."/>
            <person name="Ai Y."/>
            <person name="Zhai J.W."/>
            <person name="Wu S.S."/>
            <person name="Zhou Z."/>
            <person name="Hsiao Y.Y."/>
            <person name="Wu W.L."/>
            <person name="Chen Y.Y."/>
            <person name="Lin Y.F."/>
            <person name="Hsu J.L."/>
            <person name="Li C.Y."/>
            <person name="Wang Z.W."/>
            <person name="Zhao X."/>
            <person name="Zhong W.Y."/>
            <person name="Ma X.K."/>
            <person name="Ma L."/>
            <person name="Huang J."/>
            <person name="Chen G.Z."/>
            <person name="Huang M.Z."/>
            <person name="Huang L."/>
            <person name="Peng D.H."/>
            <person name="Luo Y.B."/>
            <person name="Zou S.Q."/>
            <person name="Chen S.P."/>
            <person name="Lan S."/>
            <person name="Tsai W.C."/>
            <person name="Van de Peer Y."/>
            <person name="Liu Z.J."/>
        </authorList>
    </citation>
    <scope>NUCLEOTIDE SEQUENCE [LARGE SCALE GENOMIC DNA]</scope>
    <source>
        <strain evidence="2">Lor288</strain>
    </source>
</reference>
<proteinExistence type="predicted"/>
<feature type="region of interest" description="Disordered" evidence="1">
    <location>
        <begin position="1"/>
        <end position="45"/>
    </location>
</feature>
<protein>
    <submittedName>
        <fullName evidence="2">Uncharacterized protein</fullName>
    </submittedName>
</protein>